<dbReference type="GO" id="GO:0004674">
    <property type="term" value="F:protein serine/threonine kinase activity"/>
    <property type="evidence" value="ECO:0007669"/>
    <property type="project" value="UniProtKB-EC"/>
</dbReference>
<dbReference type="Proteomes" id="UP001217417">
    <property type="component" value="Unassembled WGS sequence"/>
</dbReference>
<proteinExistence type="predicted"/>
<evidence type="ECO:0000313" key="6">
    <source>
        <dbReference type="EMBL" id="KAJ8098297.1"/>
    </source>
</evidence>
<dbReference type="InterPro" id="IPR000719">
    <property type="entry name" value="Prot_kinase_dom"/>
</dbReference>
<dbReference type="AlphaFoldDB" id="A0AAD7QR80"/>
<keyword evidence="7" id="KW-1185">Reference proteome</keyword>
<dbReference type="Pfam" id="PF06293">
    <property type="entry name" value="Kdo"/>
    <property type="match status" value="1"/>
</dbReference>
<dbReference type="GO" id="GO:0005524">
    <property type="term" value="F:ATP binding"/>
    <property type="evidence" value="ECO:0007669"/>
    <property type="project" value="InterPro"/>
</dbReference>
<evidence type="ECO:0000256" key="4">
    <source>
        <dbReference type="SAM" id="MobiDB-lite"/>
    </source>
</evidence>
<dbReference type="SUPFAM" id="SSF56112">
    <property type="entry name" value="Protein kinase-like (PK-like)"/>
    <property type="match status" value="1"/>
</dbReference>
<dbReference type="Gene3D" id="1.10.510.10">
    <property type="entry name" value="Transferase(Phosphotransferase) domain 1"/>
    <property type="match status" value="1"/>
</dbReference>
<dbReference type="EC" id="2.7.11.1" evidence="1"/>
<dbReference type="PROSITE" id="PS00109">
    <property type="entry name" value="PROTEIN_KINASE_TYR"/>
    <property type="match status" value="1"/>
</dbReference>
<dbReference type="PANTHER" id="PTHR37171:SF1">
    <property type="entry name" value="SERINE_THREONINE-PROTEIN KINASE YRZF-RELATED"/>
    <property type="match status" value="1"/>
</dbReference>
<name>A0AAD7QR80_9ASCO</name>
<feature type="region of interest" description="Disordered" evidence="4">
    <location>
        <begin position="1"/>
        <end position="22"/>
    </location>
</feature>
<evidence type="ECO:0000256" key="3">
    <source>
        <dbReference type="ARBA" id="ARBA00048679"/>
    </source>
</evidence>
<dbReference type="InterPro" id="IPR011009">
    <property type="entry name" value="Kinase-like_dom_sf"/>
</dbReference>
<sequence length="230" mass="25852">METVSQEFDLPPPPRRSHPKDIEVPVGTTLDLYASVGTGMVVIRNKKRLRVRSARRSQIVLAGVKESSVTSCPVETQVVAKFFDPLFVSGFGNEVAAYSSLCPLQGSVVPIFYGEYACHFADRSIEADQTVKVILMEHIDGWPLSWYQHGELTESQEQWIERQAYAIMGQVHSHGVIHGDLAVRNFLLTKTGRMVLVDFEESEIKRAERVFARGSQRGRQYRFELPVGGL</sequence>
<gene>
    <name evidence="6" type="ORF">POJ06DRAFT_270271</name>
</gene>
<evidence type="ECO:0000256" key="1">
    <source>
        <dbReference type="ARBA" id="ARBA00012513"/>
    </source>
</evidence>
<evidence type="ECO:0000313" key="7">
    <source>
        <dbReference type="Proteomes" id="UP001217417"/>
    </source>
</evidence>
<dbReference type="PROSITE" id="PS50011">
    <property type="entry name" value="PROTEIN_KINASE_DOM"/>
    <property type="match status" value="1"/>
</dbReference>
<evidence type="ECO:0000259" key="5">
    <source>
        <dbReference type="PROSITE" id="PS50011"/>
    </source>
</evidence>
<comment type="caution">
    <text evidence="6">The sequence shown here is derived from an EMBL/GenBank/DDBJ whole genome shotgun (WGS) entry which is preliminary data.</text>
</comment>
<protein>
    <recommendedName>
        <fullName evidence="1">non-specific serine/threonine protein kinase</fullName>
        <ecNumber evidence="1">2.7.11.1</ecNumber>
    </recommendedName>
</protein>
<comment type="catalytic activity">
    <reaction evidence="2">
        <text>L-threonyl-[protein] + ATP = O-phospho-L-threonyl-[protein] + ADP + H(+)</text>
        <dbReference type="Rhea" id="RHEA:46608"/>
        <dbReference type="Rhea" id="RHEA-COMP:11060"/>
        <dbReference type="Rhea" id="RHEA-COMP:11605"/>
        <dbReference type="ChEBI" id="CHEBI:15378"/>
        <dbReference type="ChEBI" id="CHEBI:30013"/>
        <dbReference type="ChEBI" id="CHEBI:30616"/>
        <dbReference type="ChEBI" id="CHEBI:61977"/>
        <dbReference type="ChEBI" id="CHEBI:456216"/>
        <dbReference type="EC" id="2.7.11.1"/>
    </reaction>
</comment>
<evidence type="ECO:0000256" key="2">
    <source>
        <dbReference type="ARBA" id="ARBA00047899"/>
    </source>
</evidence>
<dbReference type="EMBL" id="JARPMG010000009">
    <property type="protein sequence ID" value="KAJ8098297.1"/>
    <property type="molecule type" value="Genomic_DNA"/>
</dbReference>
<reference evidence="6" key="1">
    <citation type="submission" date="2023-03" db="EMBL/GenBank/DDBJ databases">
        <title>Near-Complete genome sequence of Lipomyces tetrasporous NRRL Y-64009, an oleaginous yeast capable of growing on lignocellulosic hydrolysates.</title>
        <authorList>
            <consortium name="Lawrence Berkeley National Laboratory"/>
            <person name="Jagtap S.S."/>
            <person name="Liu J.-J."/>
            <person name="Walukiewicz H.E."/>
            <person name="Pangilinan J."/>
            <person name="Lipzen A."/>
            <person name="Ahrendt S."/>
            <person name="Koriabine M."/>
            <person name="Cobaugh K."/>
            <person name="Salamov A."/>
            <person name="Yoshinaga Y."/>
            <person name="Ng V."/>
            <person name="Daum C."/>
            <person name="Grigoriev I.V."/>
            <person name="Slininger P.J."/>
            <person name="Dien B.S."/>
            <person name="Jin Y.-S."/>
            <person name="Rao C.V."/>
        </authorList>
    </citation>
    <scope>NUCLEOTIDE SEQUENCE</scope>
    <source>
        <strain evidence="6">NRRL Y-64009</strain>
    </source>
</reference>
<dbReference type="PANTHER" id="PTHR37171">
    <property type="entry name" value="SERINE/THREONINE-PROTEIN KINASE YRZF-RELATED"/>
    <property type="match status" value="1"/>
</dbReference>
<dbReference type="InterPro" id="IPR052396">
    <property type="entry name" value="Meiotic_Drive_Suppr_Kinase"/>
</dbReference>
<dbReference type="GeneID" id="80884593"/>
<organism evidence="6 7">
    <name type="scientific">Lipomyces tetrasporus</name>
    <dbReference type="NCBI Taxonomy" id="54092"/>
    <lineage>
        <taxon>Eukaryota</taxon>
        <taxon>Fungi</taxon>
        <taxon>Dikarya</taxon>
        <taxon>Ascomycota</taxon>
        <taxon>Saccharomycotina</taxon>
        <taxon>Lipomycetes</taxon>
        <taxon>Lipomycetales</taxon>
        <taxon>Lipomycetaceae</taxon>
        <taxon>Lipomyces</taxon>
    </lineage>
</organism>
<dbReference type="InterPro" id="IPR008266">
    <property type="entry name" value="Tyr_kinase_AS"/>
</dbReference>
<feature type="domain" description="Protein kinase" evidence="5">
    <location>
        <begin position="30"/>
        <end position="230"/>
    </location>
</feature>
<dbReference type="RefSeq" id="XP_056041747.1">
    <property type="nucleotide sequence ID" value="XM_056189427.1"/>
</dbReference>
<accession>A0AAD7QR80</accession>
<comment type="catalytic activity">
    <reaction evidence="3">
        <text>L-seryl-[protein] + ATP = O-phospho-L-seryl-[protein] + ADP + H(+)</text>
        <dbReference type="Rhea" id="RHEA:17989"/>
        <dbReference type="Rhea" id="RHEA-COMP:9863"/>
        <dbReference type="Rhea" id="RHEA-COMP:11604"/>
        <dbReference type="ChEBI" id="CHEBI:15378"/>
        <dbReference type="ChEBI" id="CHEBI:29999"/>
        <dbReference type="ChEBI" id="CHEBI:30616"/>
        <dbReference type="ChEBI" id="CHEBI:83421"/>
        <dbReference type="ChEBI" id="CHEBI:456216"/>
        <dbReference type="EC" id="2.7.11.1"/>
    </reaction>
</comment>